<evidence type="ECO:0000256" key="7">
    <source>
        <dbReference type="SAM" id="Phobius"/>
    </source>
</evidence>
<evidence type="ECO:0000313" key="10">
    <source>
        <dbReference type="Proteomes" id="UP001383192"/>
    </source>
</evidence>
<keyword evidence="2" id="KW-0813">Transport</keyword>
<dbReference type="PROSITE" id="PS50850">
    <property type="entry name" value="MFS"/>
    <property type="match status" value="1"/>
</dbReference>
<feature type="transmembrane region" description="Helical" evidence="7">
    <location>
        <begin position="391"/>
        <end position="412"/>
    </location>
</feature>
<feature type="transmembrane region" description="Helical" evidence="7">
    <location>
        <begin position="114"/>
        <end position="133"/>
    </location>
</feature>
<evidence type="ECO:0000256" key="4">
    <source>
        <dbReference type="ARBA" id="ARBA00022989"/>
    </source>
</evidence>
<feature type="domain" description="Major facilitator superfamily (MFS) profile" evidence="8">
    <location>
        <begin position="48"/>
        <end position="538"/>
    </location>
</feature>
<evidence type="ECO:0000256" key="2">
    <source>
        <dbReference type="ARBA" id="ARBA00022448"/>
    </source>
</evidence>
<keyword evidence="10" id="KW-1185">Reference proteome</keyword>
<evidence type="ECO:0000313" key="9">
    <source>
        <dbReference type="EMBL" id="KAK7045820.1"/>
    </source>
</evidence>
<name>A0AAW0D4S7_9AGAR</name>
<reference evidence="9 10" key="1">
    <citation type="submission" date="2024-01" db="EMBL/GenBank/DDBJ databases">
        <title>A draft genome for a cacao thread blight-causing isolate of Paramarasmius palmivorus.</title>
        <authorList>
            <person name="Baruah I.K."/>
            <person name="Bukari Y."/>
            <person name="Amoako-Attah I."/>
            <person name="Meinhardt L.W."/>
            <person name="Bailey B.A."/>
            <person name="Cohen S.P."/>
        </authorList>
    </citation>
    <scope>NUCLEOTIDE SEQUENCE [LARGE SCALE GENOMIC DNA]</scope>
    <source>
        <strain evidence="9 10">GH-12</strain>
    </source>
</reference>
<dbReference type="PANTHER" id="PTHR42718">
    <property type="entry name" value="MAJOR FACILITATOR SUPERFAMILY MULTIDRUG TRANSPORTER MFSC"/>
    <property type="match status" value="1"/>
</dbReference>
<dbReference type="InterPro" id="IPR011701">
    <property type="entry name" value="MFS"/>
</dbReference>
<comment type="subcellular location">
    <subcellularLocation>
        <location evidence="1">Membrane</location>
        <topology evidence="1">Multi-pass membrane protein</topology>
    </subcellularLocation>
</comment>
<feature type="transmembrane region" description="Helical" evidence="7">
    <location>
        <begin position="238"/>
        <end position="258"/>
    </location>
</feature>
<keyword evidence="5 7" id="KW-0472">Membrane</keyword>
<feature type="region of interest" description="Disordered" evidence="6">
    <location>
        <begin position="555"/>
        <end position="579"/>
    </location>
</feature>
<feature type="transmembrane region" description="Helical" evidence="7">
    <location>
        <begin position="508"/>
        <end position="528"/>
    </location>
</feature>
<dbReference type="Proteomes" id="UP001383192">
    <property type="component" value="Unassembled WGS sequence"/>
</dbReference>
<evidence type="ECO:0000256" key="6">
    <source>
        <dbReference type="SAM" id="MobiDB-lite"/>
    </source>
</evidence>
<dbReference type="PANTHER" id="PTHR42718:SF9">
    <property type="entry name" value="MAJOR FACILITATOR SUPERFAMILY MULTIDRUG TRANSPORTER MFSC"/>
    <property type="match status" value="1"/>
</dbReference>
<dbReference type="Pfam" id="PF07690">
    <property type="entry name" value="MFS_1"/>
    <property type="match status" value="1"/>
</dbReference>
<feature type="transmembrane region" description="Helical" evidence="7">
    <location>
        <begin position="207"/>
        <end position="226"/>
    </location>
</feature>
<gene>
    <name evidence="9" type="ORF">VNI00_007229</name>
</gene>
<feature type="transmembrane region" description="Helical" evidence="7">
    <location>
        <begin position="145"/>
        <end position="165"/>
    </location>
</feature>
<comment type="caution">
    <text evidence="9">The sequence shown here is derived from an EMBL/GenBank/DDBJ whole genome shotgun (WGS) entry which is preliminary data.</text>
</comment>
<dbReference type="InterPro" id="IPR020846">
    <property type="entry name" value="MFS_dom"/>
</dbReference>
<evidence type="ECO:0000259" key="8">
    <source>
        <dbReference type="PROSITE" id="PS50850"/>
    </source>
</evidence>
<protein>
    <recommendedName>
        <fullName evidence="8">Major facilitator superfamily (MFS) profile domain-containing protein</fullName>
    </recommendedName>
</protein>
<feature type="transmembrane region" description="Helical" evidence="7">
    <location>
        <begin position="172"/>
        <end position="195"/>
    </location>
</feature>
<feature type="transmembrane region" description="Helical" evidence="7">
    <location>
        <begin position="368"/>
        <end position="386"/>
    </location>
</feature>
<feature type="transmembrane region" description="Helical" evidence="7">
    <location>
        <begin position="457"/>
        <end position="479"/>
    </location>
</feature>
<accession>A0AAW0D4S7</accession>
<feature type="transmembrane region" description="Helical" evidence="7">
    <location>
        <begin position="84"/>
        <end position="102"/>
    </location>
</feature>
<feature type="transmembrane region" description="Helical" evidence="7">
    <location>
        <begin position="328"/>
        <end position="348"/>
    </location>
</feature>
<evidence type="ECO:0000256" key="5">
    <source>
        <dbReference type="ARBA" id="ARBA00023136"/>
    </source>
</evidence>
<dbReference type="EMBL" id="JAYKXP010000023">
    <property type="protein sequence ID" value="KAK7045820.1"/>
    <property type="molecule type" value="Genomic_DNA"/>
</dbReference>
<evidence type="ECO:0000256" key="1">
    <source>
        <dbReference type="ARBA" id="ARBA00004141"/>
    </source>
</evidence>
<feature type="transmembrane region" description="Helical" evidence="7">
    <location>
        <begin position="418"/>
        <end position="445"/>
    </location>
</feature>
<feature type="compositionally biased region" description="Basic and acidic residues" evidence="6">
    <location>
        <begin position="556"/>
        <end position="579"/>
    </location>
</feature>
<dbReference type="SUPFAM" id="SSF103473">
    <property type="entry name" value="MFS general substrate transporter"/>
    <property type="match status" value="2"/>
</dbReference>
<proteinExistence type="predicted"/>
<evidence type="ECO:0000256" key="3">
    <source>
        <dbReference type="ARBA" id="ARBA00022692"/>
    </source>
</evidence>
<organism evidence="9 10">
    <name type="scientific">Paramarasmius palmivorus</name>
    <dbReference type="NCBI Taxonomy" id="297713"/>
    <lineage>
        <taxon>Eukaryota</taxon>
        <taxon>Fungi</taxon>
        <taxon>Dikarya</taxon>
        <taxon>Basidiomycota</taxon>
        <taxon>Agaricomycotina</taxon>
        <taxon>Agaricomycetes</taxon>
        <taxon>Agaricomycetidae</taxon>
        <taxon>Agaricales</taxon>
        <taxon>Marasmiineae</taxon>
        <taxon>Marasmiaceae</taxon>
        <taxon>Paramarasmius</taxon>
    </lineage>
</organism>
<dbReference type="GO" id="GO:0022857">
    <property type="term" value="F:transmembrane transporter activity"/>
    <property type="evidence" value="ECO:0007669"/>
    <property type="project" value="InterPro"/>
</dbReference>
<dbReference type="GO" id="GO:0016020">
    <property type="term" value="C:membrane"/>
    <property type="evidence" value="ECO:0007669"/>
    <property type="project" value="UniProtKB-SubCell"/>
</dbReference>
<keyword evidence="3 7" id="KW-0812">Transmembrane</keyword>
<feature type="transmembrane region" description="Helical" evidence="7">
    <location>
        <begin position="46"/>
        <end position="64"/>
    </location>
</feature>
<feature type="transmembrane region" description="Helical" evidence="7">
    <location>
        <begin position="270"/>
        <end position="289"/>
    </location>
</feature>
<sequence>MNDANEIDGQIHPHYSRRRSVDASITELEKATVEYDGTGRSGWKSFMLVAACTLGMMVNTANSTSPSIALPTIEKELDVQQIELVWIVSGYALSSGCLLLVFGRLADLYGRKKTFLIGNAWLFIFTLACGFAKNSTALNVLRGFQGVGAAATIPASLGILAHAFPPSRARSIAFSCFAAGAPVGGAFGTALGGALVQVTKQTWRSTFYLSTGLTFVSLVLGALSIDPDEPSNEPDRRVDWPGAALVTVGLVLIVFVLGQGEVAPRQWATSYIIGLLVAGVFLVLMFLLWQHYLETIMDHGIRPRPDRWIPTLPPLMRLTLWSRANGKVAVVFCIAFLNWCSFLAWTYWVMIYYQSYAGFGPVLTMLRLIPMFVTGIICNVVVALVVGRVSLVVLMALGTALTSSASLLFAIIDPDAVYWAYGFPAAITAVVGADFVFAGGTLFIAKVSLPHEQSVAGAVFQCMTQLGTSLGVTISTIVFNRVIQQQADDFGVSIAQLPKPGQLKGYKAAQWTNFAFGAFATLLALKYLRGVGIVGHRKESSSNDDNDRAIVPVEQQPEHTYRHTEEPVKPPGLDGEKGGKIHTAVVDVHEEFEEPSLREERRSYR</sequence>
<keyword evidence="4 7" id="KW-1133">Transmembrane helix</keyword>
<dbReference type="AlphaFoldDB" id="A0AAW0D4S7"/>
<dbReference type="Gene3D" id="1.20.1250.20">
    <property type="entry name" value="MFS general substrate transporter like domains"/>
    <property type="match status" value="2"/>
</dbReference>
<dbReference type="InterPro" id="IPR036259">
    <property type="entry name" value="MFS_trans_sf"/>
</dbReference>